<evidence type="ECO:0000256" key="3">
    <source>
        <dbReference type="ARBA" id="ARBA00022729"/>
    </source>
</evidence>
<evidence type="ECO:0000313" key="11">
    <source>
        <dbReference type="Proteomes" id="UP000601597"/>
    </source>
</evidence>
<dbReference type="PIRSF" id="PIRSF001488">
    <property type="entry name" value="Tdi_protein"/>
    <property type="match status" value="1"/>
</dbReference>
<dbReference type="Pfam" id="PF01323">
    <property type="entry name" value="DSBA"/>
    <property type="match status" value="1"/>
</dbReference>
<keyword evidence="11" id="KW-1185">Reference proteome</keyword>
<proteinExistence type="inferred from homology"/>
<feature type="chain" id="PRO_5047046940" description="Thiol:disulfide interchange protein" evidence="8">
    <location>
        <begin position="23"/>
        <end position="212"/>
    </location>
</feature>
<evidence type="ECO:0000256" key="6">
    <source>
        <dbReference type="ARBA" id="ARBA00023284"/>
    </source>
</evidence>
<accession>A0ABQ3AJG7</accession>
<dbReference type="PROSITE" id="PS51352">
    <property type="entry name" value="THIOREDOXIN_2"/>
    <property type="match status" value="1"/>
</dbReference>
<organism evidence="10 11">
    <name type="scientific">Marinobacter zhanjiangensis</name>
    <dbReference type="NCBI Taxonomy" id="578215"/>
    <lineage>
        <taxon>Bacteria</taxon>
        <taxon>Pseudomonadati</taxon>
        <taxon>Pseudomonadota</taxon>
        <taxon>Gammaproteobacteria</taxon>
        <taxon>Pseudomonadales</taxon>
        <taxon>Marinobacteraceae</taxon>
        <taxon>Marinobacter</taxon>
    </lineage>
</organism>
<evidence type="ECO:0000259" key="9">
    <source>
        <dbReference type="PROSITE" id="PS51352"/>
    </source>
</evidence>
<comment type="caution">
    <text evidence="10">The sequence shown here is derived from an EMBL/GenBank/DDBJ whole genome shotgun (WGS) entry which is preliminary data.</text>
</comment>
<dbReference type="PROSITE" id="PS00194">
    <property type="entry name" value="THIOREDOXIN_1"/>
    <property type="match status" value="1"/>
</dbReference>
<reference evidence="11" key="1">
    <citation type="journal article" date="2019" name="Int. J. Syst. Evol. Microbiol.">
        <title>The Global Catalogue of Microorganisms (GCM) 10K type strain sequencing project: providing services to taxonomists for standard genome sequencing and annotation.</title>
        <authorList>
            <consortium name="The Broad Institute Genomics Platform"/>
            <consortium name="The Broad Institute Genome Sequencing Center for Infectious Disease"/>
            <person name="Wu L."/>
            <person name="Ma J."/>
        </authorList>
    </citation>
    <scope>NUCLEOTIDE SEQUENCE [LARGE SCALE GENOMIC DNA]</scope>
    <source>
        <strain evidence="11">KCTC 22280</strain>
    </source>
</reference>
<evidence type="ECO:0000256" key="7">
    <source>
        <dbReference type="PIRNR" id="PIRNR001488"/>
    </source>
</evidence>
<evidence type="ECO:0000256" key="5">
    <source>
        <dbReference type="ARBA" id="ARBA00023157"/>
    </source>
</evidence>
<feature type="domain" description="Thioredoxin" evidence="9">
    <location>
        <begin position="11"/>
        <end position="204"/>
    </location>
</feature>
<sequence>MGIVRSLAAGMIAATVAFSASAQEQWVEGQHYERLPTEVSASNDEGIEVAEVFWYGCGYCNEFEPFLQSWKKDIADDVNVVLLPAPMNKAAAQHAYAYYATKAIGATDKTHDAFYTALSGERRDLSSASDLADFVETQGVDREAFMKAFNSFGVKAQVQRSMSILRGARVGGTPTMLVAGKYKTGPGMAGGYEEVLEVVDYLVEKERSERAE</sequence>
<dbReference type="InterPro" id="IPR017937">
    <property type="entry name" value="Thioredoxin_CS"/>
</dbReference>
<dbReference type="InterPro" id="IPR001853">
    <property type="entry name" value="DSBA-like_thioredoxin_dom"/>
</dbReference>
<dbReference type="PANTHER" id="PTHR35891">
    <property type="entry name" value="THIOL:DISULFIDE INTERCHANGE PROTEIN DSBA"/>
    <property type="match status" value="1"/>
</dbReference>
<keyword evidence="5 7" id="KW-1015">Disulfide bond</keyword>
<dbReference type="InterPro" id="IPR036249">
    <property type="entry name" value="Thioredoxin-like_sf"/>
</dbReference>
<dbReference type="Gene3D" id="3.40.30.10">
    <property type="entry name" value="Glutaredoxin"/>
    <property type="match status" value="1"/>
</dbReference>
<feature type="signal peptide" evidence="8">
    <location>
        <begin position="1"/>
        <end position="22"/>
    </location>
</feature>
<dbReference type="CDD" id="cd03019">
    <property type="entry name" value="DsbA_DsbA"/>
    <property type="match status" value="1"/>
</dbReference>
<evidence type="ECO:0000256" key="8">
    <source>
        <dbReference type="SAM" id="SignalP"/>
    </source>
</evidence>
<comment type="subcellular location">
    <subcellularLocation>
        <location evidence="1 7">Periplasm</location>
    </subcellularLocation>
</comment>
<evidence type="ECO:0000256" key="4">
    <source>
        <dbReference type="ARBA" id="ARBA00022764"/>
    </source>
</evidence>
<keyword evidence="3 8" id="KW-0732">Signal</keyword>
<dbReference type="InterPro" id="IPR023205">
    <property type="entry name" value="DsbA/DsbL"/>
</dbReference>
<dbReference type="EMBL" id="BMXV01000001">
    <property type="protein sequence ID" value="GGY58365.1"/>
    <property type="molecule type" value="Genomic_DNA"/>
</dbReference>
<dbReference type="RefSeq" id="WP_189571135.1">
    <property type="nucleotide sequence ID" value="NZ_BMXV01000001.1"/>
</dbReference>
<gene>
    <name evidence="10" type="primary">dsbA</name>
    <name evidence="10" type="ORF">GCM10007071_00550</name>
</gene>
<dbReference type="PANTHER" id="PTHR35891:SF2">
    <property type="entry name" value="THIOL:DISULFIDE INTERCHANGE PROTEIN DSBA"/>
    <property type="match status" value="1"/>
</dbReference>
<comment type="similarity">
    <text evidence="2">Belongs to the thioredoxin family. DsbA subfamily.</text>
</comment>
<dbReference type="Proteomes" id="UP000601597">
    <property type="component" value="Unassembled WGS sequence"/>
</dbReference>
<name>A0ABQ3AJG7_9GAMM</name>
<evidence type="ECO:0000313" key="10">
    <source>
        <dbReference type="EMBL" id="GGY58365.1"/>
    </source>
</evidence>
<keyword evidence="4 7" id="KW-0574">Periplasm</keyword>
<dbReference type="SUPFAM" id="SSF52833">
    <property type="entry name" value="Thioredoxin-like"/>
    <property type="match status" value="1"/>
</dbReference>
<keyword evidence="6" id="KW-0676">Redox-active center</keyword>
<evidence type="ECO:0000256" key="2">
    <source>
        <dbReference type="ARBA" id="ARBA00005791"/>
    </source>
</evidence>
<evidence type="ECO:0000256" key="1">
    <source>
        <dbReference type="ARBA" id="ARBA00004418"/>
    </source>
</evidence>
<dbReference type="InterPro" id="IPR013766">
    <property type="entry name" value="Thioredoxin_domain"/>
</dbReference>
<protein>
    <recommendedName>
        <fullName evidence="7">Thiol:disulfide interchange protein</fullName>
    </recommendedName>
</protein>
<dbReference type="InterPro" id="IPR050824">
    <property type="entry name" value="Thiol_disulfide_DsbA"/>
</dbReference>